<sequence length="300" mass="34605">MKWVVTLIYCFTIFITNGQSLKEQLWDFATTCNESLRQGYEMNHGFLPTSLNQYCTTCIDDAKNGYLFIEGTYPTCGCYCKSQVGAYKKANGNYVLVKNEFWSCDNNYGIYSTETIDSIMPAGFNLSNFNPSIQKDVLSYFYTEIKIPRIGTDTEITLKPFALGQVGTGNKGFSYNTKNSKIIYSDLFSIKHLIVETLQDESQLNLLMEKKINLLTQKNRQKVLQMIGEKKEFKSINELVERLQFIKKIYEHYVSLGYTKMILSWHREEGRFIIKSKSGKPGKLKFIDFLKTTPCFAYLC</sequence>
<evidence type="ECO:0000313" key="2">
    <source>
        <dbReference type="Proteomes" id="UP001597344"/>
    </source>
</evidence>
<accession>A0ABW5ATK7</accession>
<organism evidence="1 2">
    <name type="scientific">Aquimarina celericrescens</name>
    <dbReference type="NCBI Taxonomy" id="1964542"/>
    <lineage>
        <taxon>Bacteria</taxon>
        <taxon>Pseudomonadati</taxon>
        <taxon>Bacteroidota</taxon>
        <taxon>Flavobacteriia</taxon>
        <taxon>Flavobacteriales</taxon>
        <taxon>Flavobacteriaceae</taxon>
        <taxon>Aquimarina</taxon>
    </lineage>
</organism>
<dbReference type="RefSeq" id="WP_378319305.1">
    <property type="nucleotide sequence ID" value="NZ_JBHUHY010000003.1"/>
</dbReference>
<evidence type="ECO:0000313" key="1">
    <source>
        <dbReference type="EMBL" id="MFD2186329.1"/>
    </source>
</evidence>
<keyword evidence="2" id="KW-1185">Reference proteome</keyword>
<protein>
    <submittedName>
        <fullName evidence="1">Uncharacterized protein</fullName>
    </submittedName>
</protein>
<reference evidence="2" key="1">
    <citation type="journal article" date="2019" name="Int. J. Syst. Evol. Microbiol.">
        <title>The Global Catalogue of Microorganisms (GCM) 10K type strain sequencing project: providing services to taxonomists for standard genome sequencing and annotation.</title>
        <authorList>
            <consortium name="The Broad Institute Genomics Platform"/>
            <consortium name="The Broad Institute Genome Sequencing Center for Infectious Disease"/>
            <person name="Wu L."/>
            <person name="Ma J."/>
        </authorList>
    </citation>
    <scope>NUCLEOTIDE SEQUENCE [LARGE SCALE GENOMIC DNA]</scope>
    <source>
        <strain evidence="2">DT92</strain>
    </source>
</reference>
<dbReference type="EMBL" id="JBHUHY010000003">
    <property type="protein sequence ID" value="MFD2186329.1"/>
    <property type="molecule type" value="Genomic_DNA"/>
</dbReference>
<comment type="caution">
    <text evidence="1">The sequence shown here is derived from an EMBL/GenBank/DDBJ whole genome shotgun (WGS) entry which is preliminary data.</text>
</comment>
<gene>
    <name evidence="1" type="ORF">ACFSJT_05960</name>
</gene>
<dbReference type="Proteomes" id="UP001597344">
    <property type="component" value="Unassembled WGS sequence"/>
</dbReference>
<proteinExistence type="predicted"/>
<name>A0ABW5ATK7_9FLAO</name>